<keyword evidence="5" id="KW-0677">Repeat</keyword>
<keyword evidence="6" id="KW-0547">Nucleotide-binding</keyword>
<dbReference type="Proteomes" id="UP001165080">
    <property type="component" value="Unassembled WGS sequence"/>
</dbReference>
<feature type="transmembrane region" description="Helical" evidence="11">
    <location>
        <begin position="1436"/>
        <end position="1462"/>
    </location>
</feature>
<feature type="transmembrane region" description="Helical" evidence="11">
    <location>
        <begin position="685"/>
        <end position="710"/>
    </location>
</feature>
<dbReference type="PROSITE" id="PS50893">
    <property type="entry name" value="ABC_TRANSPORTER_2"/>
    <property type="match status" value="2"/>
</dbReference>
<dbReference type="InterPro" id="IPR034003">
    <property type="entry name" value="ABCG_PDR_2"/>
</dbReference>
<comment type="similarity">
    <text evidence="2">Belongs to the ABC transporter superfamily. ABCG family. PDR (TC 3.A.1.205) subfamily.</text>
</comment>
<dbReference type="InterPro" id="IPR013525">
    <property type="entry name" value="ABC2_TM"/>
</dbReference>
<feature type="region of interest" description="Disordered" evidence="10">
    <location>
        <begin position="797"/>
        <end position="831"/>
    </location>
</feature>
<dbReference type="SMART" id="SM00382">
    <property type="entry name" value="AAA"/>
    <property type="match status" value="2"/>
</dbReference>
<dbReference type="InterPro" id="IPR027417">
    <property type="entry name" value="P-loop_NTPase"/>
</dbReference>
<feature type="transmembrane region" description="Helical" evidence="11">
    <location>
        <begin position="1504"/>
        <end position="1525"/>
    </location>
</feature>
<organism evidence="13 14">
    <name type="scientific">Pleodorina starrii</name>
    <dbReference type="NCBI Taxonomy" id="330485"/>
    <lineage>
        <taxon>Eukaryota</taxon>
        <taxon>Viridiplantae</taxon>
        <taxon>Chlorophyta</taxon>
        <taxon>core chlorophytes</taxon>
        <taxon>Chlorophyceae</taxon>
        <taxon>CS clade</taxon>
        <taxon>Chlamydomonadales</taxon>
        <taxon>Volvocaceae</taxon>
        <taxon>Pleodorina</taxon>
    </lineage>
</organism>
<dbReference type="InterPro" id="IPR017871">
    <property type="entry name" value="ABC_transporter-like_CS"/>
</dbReference>
<evidence type="ECO:0000256" key="9">
    <source>
        <dbReference type="ARBA" id="ARBA00023136"/>
    </source>
</evidence>
<evidence type="ECO:0000313" key="14">
    <source>
        <dbReference type="Proteomes" id="UP001165080"/>
    </source>
</evidence>
<dbReference type="GO" id="GO:0005524">
    <property type="term" value="F:ATP binding"/>
    <property type="evidence" value="ECO:0007669"/>
    <property type="project" value="UniProtKB-KW"/>
</dbReference>
<feature type="transmembrane region" description="Helical" evidence="11">
    <location>
        <begin position="1589"/>
        <end position="1609"/>
    </location>
</feature>
<feature type="compositionally biased region" description="Polar residues" evidence="10">
    <location>
        <begin position="1"/>
        <end position="10"/>
    </location>
</feature>
<feature type="transmembrane region" description="Helical" evidence="11">
    <location>
        <begin position="649"/>
        <end position="673"/>
    </location>
</feature>
<dbReference type="GO" id="GO:0016887">
    <property type="term" value="F:ATP hydrolysis activity"/>
    <property type="evidence" value="ECO:0007669"/>
    <property type="project" value="InterPro"/>
</dbReference>
<feature type="compositionally biased region" description="Polar residues" evidence="10">
    <location>
        <begin position="1273"/>
        <end position="1282"/>
    </location>
</feature>
<protein>
    <submittedName>
        <fullName evidence="13">ATP-binding cassette multidrug transporter pdr12</fullName>
    </submittedName>
</protein>
<dbReference type="Pfam" id="PF08370">
    <property type="entry name" value="PDR_assoc"/>
    <property type="match status" value="1"/>
</dbReference>
<keyword evidence="7 13" id="KW-0067">ATP-binding</keyword>
<feature type="transmembrane region" description="Helical" evidence="11">
    <location>
        <begin position="536"/>
        <end position="557"/>
    </location>
</feature>
<feature type="transmembrane region" description="Helical" evidence="11">
    <location>
        <begin position="763"/>
        <end position="789"/>
    </location>
</feature>
<feature type="domain" description="ABC transporter" evidence="12">
    <location>
        <begin position="967"/>
        <end position="1214"/>
    </location>
</feature>
<dbReference type="EMBL" id="BRXU01000032">
    <property type="protein sequence ID" value="GLC60089.1"/>
    <property type="molecule type" value="Genomic_DNA"/>
</dbReference>
<evidence type="ECO:0000256" key="7">
    <source>
        <dbReference type="ARBA" id="ARBA00022840"/>
    </source>
</evidence>
<feature type="transmembrane region" description="Helical" evidence="11">
    <location>
        <begin position="1394"/>
        <end position="1415"/>
    </location>
</feature>
<accession>A0A9W6F8B8</accession>
<feature type="compositionally biased region" description="Low complexity" evidence="10">
    <location>
        <begin position="1283"/>
        <end position="1294"/>
    </location>
</feature>
<dbReference type="SUPFAM" id="SSF52540">
    <property type="entry name" value="P-loop containing nucleoside triphosphate hydrolases"/>
    <property type="match status" value="2"/>
</dbReference>
<feature type="region of interest" description="Disordered" evidence="10">
    <location>
        <begin position="109"/>
        <end position="134"/>
    </location>
</feature>
<feature type="transmembrane region" description="Helical" evidence="11">
    <location>
        <begin position="1474"/>
        <end position="1492"/>
    </location>
</feature>
<evidence type="ECO:0000256" key="4">
    <source>
        <dbReference type="ARBA" id="ARBA00022692"/>
    </source>
</evidence>
<dbReference type="InterPro" id="IPR013581">
    <property type="entry name" value="PDR_assoc"/>
</dbReference>
<keyword evidence="14" id="KW-1185">Reference proteome</keyword>
<comment type="subcellular location">
    <subcellularLocation>
        <location evidence="1">Membrane</location>
        <topology evidence="1">Multi-pass membrane protein</topology>
    </subcellularLocation>
</comment>
<evidence type="ECO:0000256" key="10">
    <source>
        <dbReference type="SAM" id="MobiDB-lite"/>
    </source>
</evidence>
<feature type="region of interest" description="Disordered" evidence="10">
    <location>
        <begin position="888"/>
        <end position="910"/>
    </location>
</feature>
<name>A0A9W6F8B8_9CHLO</name>
<evidence type="ECO:0000256" key="6">
    <source>
        <dbReference type="ARBA" id="ARBA00022741"/>
    </source>
</evidence>
<evidence type="ECO:0000256" key="2">
    <source>
        <dbReference type="ARBA" id="ARBA00006012"/>
    </source>
</evidence>
<dbReference type="InterPro" id="IPR003439">
    <property type="entry name" value="ABC_transporter-like_ATP-bd"/>
</dbReference>
<feature type="compositionally biased region" description="Low complexity" evidence="10">
    <location>
        <begin position="109"/>
        <end position="133"/>
    </location>
</feature>
<dbReference type="Pfam" id="PF00005">
    <property type="entry name" value="ABC_tran"/>
    <property type="match status" value="2"/>
</dbReference>
<dbReference type="GO" id="GO:0016020">
    <property type="term" value="C:membrane"/>
    <property type="evidence" value="ECO:0007669"/>
    <property type="project" value="UniProtKB-SubCell"/>
</dbReference>
<keyword evidence="9 11" id="KW-0472">Membrane</keyword>
<evidence type="ECO:0000256" key="11">
    <source>
        <dbReference type="SAM" id="Phobius"/>
    </source>
</evidence>
<proteinExistence type="inferred from homology"/>
<dbReference type="GO" id="GO:0140359">
    <property type="term" value="F:ABC-type transporter activity"/>
    <property type="evidence" value="ECO:0007669"/>
    <property type="project" value="InterPro"/>
</dbReference>
<dbReference type="Gene3D" id="3.40.50.300">
    <property type="entry name" value="P-loop containing nucleotide triphosphate hydrolases"/>
    <property type="match status" value="2"/>
</dbReference>
<dbReference type="GO" id="GO:0071944">
    <property type="term" value="C:cell periphery"/>
    <property type="evidence" value="ECO:0007669"/>
    <property type="project" value="UniProtKB-ARBA"/>
</dbReference>
<feature type="transmembrane region" description="Helical" evidence="11">
    <location>
        <begin position="613"/>
        <end position="637"/>
    </location>
</feature>
<dbReference type="InterPro" id="IPR003593">
    <property type="entry name" value="AAA+_ATPase"/>
</dbReference>
<evidence type="ECO:0000256" key="1">
    <source>
        <dbReference type="ARBA" id="ARBA00004141"/>
    </source>
</evidence>
<keyword evidence="4 11" id="KW-0812">Transmembrane</keyword>
<evidence type="ECO:0000256" key="5">
    <source>
        <dbReference type="ARBA" id="ARBA00022737"/>
    </source>
</evidence>
<keyword evidence="3" id="KW-0813">Transport</keyword>
<evidence type="ECO:0000256" key="3">
    <source>
        <dbReference type="ARBA" id="ARBA00022448"/>
    </source>
</evidence>
<feature type="transmembrane region" description="Helical" evidence="11">
    <location>
        <begin position="1364"/>
        <end position="1382"/>
    </location>
</feature>
<feature type="transmembrane region" description="Helical" evidence="11">
    <location>
        <begin position="569"/>
        <end position="592"/>
    </location>
</feature>
<keyword evidence="8 11" id="KW-1133">Transmembrane helix</keyword>
<feature type="region of interest" description="Disordered" evidence="10">
    <location>
        <begin position="1267"/>
        <end position="1331"/>
    </location>
</feature>
<evidence type="ECO:0000256" key="8">
    <source>
        <dbReference type="ARBA" id="ARBA00022989"/>
    </source>
</evidence>
<feature type="region of interest" description="Disordered" evidence="10">
    <location>
        <begin position="846"/>
        <end position="870"/>
    </location>
</feature>
<gene>
    <name evidence="13" type="primary">PLEST010546</name>
    <name evidence="13" type="ORF">PLESTB_001572900</name>
</gene>
<evidence type="ECO:0000313" key="13">
    <source>
        <dbReference type="EMBL" id="GLC60089.1"/>
    </source>
</evidence>
<feature type="domain" description="ABC transporter" evidence="12">
    <location>
        <begin position="121"/>
        <end position="431"/>
    </location>
</feature>
<dbReference type="PROSITE" id="PS00211">
    <property type="entry name" value="ABC_TRANSPORTER_1"/>
    <property type="match status" value="1"/>
</dbReference>
<sequence length="1617" mass="172529">MSSSGGSEECQNMPRVAAAPNVTSMTDASETPAKKMPRITSRAELNQTLDAVTEGERDHLKLIGKVNERMRKVGLTMPGVEVRWNNLLVELEPPRRPITNALRTAAAALTGRSSSSSPAAAKSPAAAGSAAAPPKRPVILDAGSGCLPPGRMCLLLGPPGAGRSTLLKALAGQLVPPAHRRSATPSAAASCMAGGGAAAGDSKPLRAGRLLVHGSVSYNGLPADGSAFEVSRAASYVAQTEVHLPELTVAETLTFAAECQGQGMGERLRALILEREAAAGISPDDPELEVLMALVKHPLASSAIVELYARMLGIDHVMDTLVGDEMLKGISGGQKRRVTIGEMAVGMSHVMLLDEITNGLDAAAALSIVRALRNMCEHANVTLLTTLLQPSPDVVDCFHDVMLLSAGRVVYHGAKEGLLPLFGSMGLAPLPGQSLADFLQEVVASPADQERYRVPPPPSLPPPMWSGRKWVSPKKMRRVFEASEQGRAMAGRLADPPYNHPLQELVLRKDPYGIGTTRMWPTVLGREVTLALRNKAFFAAGLFQVLLTGFLLSTAFVQLKHNSSNDANLLMSVMFFSLMTLFMTGFNFAPIYCYRLNVFYKQRNQRFFSPTSYAVATVLCRLPEVVVQAVSYSLMVYFSCGFAMDAGRFFLFLLNMLLAGFNSVTTFTLLAAVMRNESATQGLGAVFMMVSTLMSGFPIAPGFIPGWWIWVYWIAPMAWNFRSLVVTEMSSPQWAPADPDNPDGPTIGIAALAMRGIPTDFKWVWAGLGTVAGISLLQIGMQVLALTYLGPLHSRGGGPEYEHDDDDPNDPLHRNSRTLDQYGNGNGNVSHNKALPAAAAAAAGSGAPAAGRSWGSNNGGQEAAWSAPAPAPTAAALGANGAAAAISGNGSLRARPPSPPRSSGVELSTASRNGAANGAVAVTVNGGGGAAAATAAWDVAGGGGAAAAAAAAAADGGQVLAFRPVVMAFRDVCYFVRPNGDKKELQLLDRVSGVFRPGVLTSLMGASGAGKTTLMDVLAGRKTGGRTTGRQLVNGAVKRQSAFTRLMGYVEQLDVHNPQATVEEAMLFSARLRVSSDLLPAAKARSFVRQMMEVVELSSLADRIIGLGGPAGGLSTEARKRLTIAVELVANPSIVFMDEPTSGLDARAAGLVMRAVRNTVATGRTVVCTIHQPNREIMDSFDELLLLKPGGRTIYFGPLGKRQTDLVDYLSAIPGVGGYMAHMNPAEWMLEVTSPAAETQLGVDFAEVFATSERARAANQLIEEHCGGGGTSAAGNSRTTETAKAPAAAAAAAAVPDVEAGGRPQQQQPPLPAGSDAEGDVEEEGGDSRAGRSYAQPTLVQLWLLLQRGLVSQWRNRTYNGTRFIIAFALAWILGSLYWGTGQERDSIVGLMNIMGQIFCAVLFLPMTNLMMVMPQVMAERAVFYREKASGMYRPAVFACVQALAEMPFIFVESVLYVVIMYTTVHFEFTSEKALWFWLYIWLALIICTYMGMGFINVAPNMPAAIAGGSGLILLWNLFCGFLIYRKDIGPWYLWAYYGNPITYIIYGCTTTQMGNVWDEHVALGSDESRPVAQYVAETFSYDYSMRGWIVLILIAFAAAFRALSYFGLTRLNFQNR</sequence>
<dbReference type="Pfam" id="PF01061">
    <property type="entry name" value="ABC2_membrane"/>
    <property type="match status" value="2"/>
</dbReference>
<evidence type="ECO:0000259" key="12">
    <source>
        <dbReference type="PROSITE" id="PS50893"/>
    </source>
</evidence>
<dbReference type="CDD" id="cd03232">
    <property type="entry name" value="ABCG_PDR_domain2"/>
    <property type="match status" value="1"/>
</dbReference>
<comment type="caution">
    <text evidence="13">The sequence shown here is derived from an EMBL/GenBank/DDBJ whole genome shotgun (WGS) entry which is preliminary data.</text>
</comment>
<dbReference type="PANTHER" id="PTHR19241">
    <property type="entry name" value="ATP-BINDING CASSETTE TRANSPORTER"/>
    <property type="match status" value="1"/>
</dbReference>
<reference evidence="13 14" key="1">
    <citation type="journal article" date="2023" name="Commun. Biol.">
        <title>Reorganization of the ancestral sex-determining regions during the evolution of trioecy in Pleodorina starrii.</title>
        <authorList>
            <person name="Takahashi K."/>
            <person name="Suzuki S."/>
            <person name="Kawai-Toyooka H."/>
            <person name="Yamamoto K."/>
            <person name="Hamaji T."/>
            <person name="Ootsuki R."/>
            <person name="Yamaguchi H."/>
            <person name="Kawachi M."/>
            <person name="Higashiyama T."/>
            <person name="Nozaki H."/>
        </authorList>
    </citation>
    <scope>NUCLEOTIDE SEQUENCE [LARGE SCALE GENOMIC DNA]</scope>
    <source>
        <strain evidence="13 14">NIES-4479</strain>
    </source>
</reference>
<feature type="compositionally biased region" description="Polar residues" evidence="10">
    <location>
        <begin position="818"/>
        <end position="831"/>
    </location>
</feature>
<feature type="region of interest" description="Disordered" evidence="10">
    <location>
        <begin position="1"/>
        <end position="36"/>
    </location>
</feature>